<reference evidence="3" key="1">
    <citation type="submission" date="2025-08" db="UniProtKB">
        <authorList>
            <consortium name="RefSeq"/>
        </authorList>
    </citation>
    <scope>IDENTIFICATION</scope>
    <source>
        <tissue evidence="3">Whole sample</tissue>
    </source>
</reference>
<protein>
    <submittedName>
        <fullName evidence="3">Carbohydrate sulfotransferase 1-like</fullName>
    </submittedName>
</protein>
<dbReference type="KEGG" id="cvn:111112644"/>
<dbReference type="PANTHER" id="PTHR10704">
    <property type="entry name" value="CARBOHYDRATE SULFOTRANSFERASE"/>
    <property type="match status" value="1"/>
</dbReference>
<dbReference type="AlphaFoldDB" id="A0A8B8BRU7"/>
<evidence type="ECO:0000256" key="1">
    <source>
        <dbReference type="SAM" id="Phobius"/>
    </source>
</evidence>
<dbReference type="OrthoDB" id="6138663at2759"/>
<feature type="transmembrane region" description="Helical" evidence="1">
    <location>
        <begin position="7"/>
        <end position="28"/>
    </location>
</feature>
<name>A0A8B8BRU7_CRAVI</name>
<sequence length="371" mass="43047">MIKVVKRVLYLSTLCILCTYFAYIHVAVMHKEMEKVTTNNQRETTKVKNILIVAYMRSGSTFTSKILEHGSNTPAFFSMEPLWQTYRKCHRRKKGVCCPDNTCRGPLNRQEEIGFALSVLQSIYACNLTELPYEILRSFRAFPSTGSDYIQSAKCFESKTSKMNVKQDLCLQHLTHLCKASSVIIIKTLRVDIQLAMLLKSYIENVSIIHLVRDPRAILSSRKEFNGLTNDPLSVQSEHLCWTMQQNSMDATRITNNCFTLQYERLAKEPEKVVRSLFKFCELTFTSNTSRWLQQFTHPPMEEVKHQTTRSLVIPGPRNSSHVYQKWRQNVSWREVEIIQRSCDQLLRILGLHVFAGETELRNLSFDVMKN</sequence>
<dbReference type="InterPro" id="IPR051135">
    <property type="entry name" value="Gal/GlcNAc/GalNAc_ST"/>
</dbReference>
<dbReference type="GO" id="GO:0006790">
    <property type="term" value="P:sulfur compound metabolic process"/>
    <property type="evidence" value="ECO:0007669"/>
    <property type="project" value="TreeGrafter"/>
</dbReference>
<dbReference type="GeneID" id="111112644"/>
<gene>
    <name evidence="3" type="primary">LOC111112644</name>
</gene>
<dbReference type="PANTHER" id="PTHR10704:SF44">
    <property type="entry name" value="LD35051P-RELATED"/>
    <property type="match status" value="1"/>
</dbReference>
<proteinExistence type="predicted"/>
<keyword evidence="1" id="KW-0812">Transmembrane</keyword>
<evidence type="ECO:0000313" key="2">
    <source>
        <dbReference type="Proteomes" id="UP000694844"/>
    </source>
</evidence>
<keyword evidence="1" id="KW-0472">Membrane</keyword>
<dbReference type="InterPro" id="IPR027417">
    <property type="entry name" value="P-loop_NTPase"/>
</dbReference>
<dbReference type="RefSeq" id="XP_022306015.1">
    <property type="nucleotide sequence ID" value="XM_022450307.1"/>
</dbReference>
<dbReference type="Gene3D" id="3.40.50.300">
    <property type="entry name" value="P-loop containing nucleotide triphosphate hydrolases"/>
    <property type="match status" value="1"/>
</dbReference>
<dbReference type="Proteomes" id="UP000694844">
    <property type="component" value="Chromosome 9"/>
</dbReference>
<evidence type="ECO:0000313" key="3">
    <source>
        <dbReference type="RefSeq" id="XP_022306015.1"/>
    </source>
</evidence>
<dbReference type="GO" id="GO:0001517">
    <property type="term" value="F:N-acetylglucosamine 6-O-sulfotransferase activity"/>
    <property type="evidence" value="ECO:0007669"/>
    <property type="project" value="TreeGrafter"/>
</dbReference>
<dbReference type="GO" id="GO:0006044">
    <property type="term" value="P:N-acetylglucosamine metabolic process"/>
    <property type="evidence" value="ECO:0007669"/>
    <property type="project" value="TreeGrafter"/>
</dbReference>
<accession>A0A8B8BRU7</accession>
<keyword evidence="2" id="KW-1185">Reference proteome</keyword>
<keyword evidence="1" id="KW-1133">Transmembrane helix</keyword>
<dbReference type="Pfam" id="PF13469">
    <property type="entry name" value="Sulfotransfer_3"/>
    <property type="match status" value="1"/>
</dbReference>
<organism evidence="2 3">
    <name type="scientific">Crassostrea virginica</name>
    <name type="common">Eastern oyster</name>
    <dbReference type="NCBI Taxonomy" id="6565"/>
    <lineage>
        <taxon>Eukaryota</taxon>
        <taxon>Metazoa</taxon>
        <taxon>Spiralia</taxon>
        <taxon>Lophotrochozoa</taxon>
        <taxon>Mollusca</taxon>
        <taxon>Bivalvia</taxon>
        <taxon>Autobranchia</taxon>
        <taxon>Pteriomorphia</taxon>
        <taxon>Ostreida</taxon>
        <taxon>Ostreoidea</taxon>
        <taxon>Ostreidae</taxon>
        <taxon>Crassostrea</taxon>
    </lineage>
</organism>
<dbReference type="SUPFAM" id="SSF52540">
    <property type="entry name" value="P-loop containing nucleoside triphosphate hydrolases"/>
    <property type="match status" value="1"/>
</dbReference>